<comment type="caution">
    <text evidence="6">The sequence shown here is derived from an EMBL/GenBank/DDBJ whole genome shotgun (WGS) entry which is preliminary data.</text>
</comment>
<comment type="subunit">
    <text evidence="5">Component of a multi-subunit COQ enzyme complex, composed of at least COQ3, COQ4, COQ5, COQ6, COQ7 and COQ9.</text>
</comment>
<dbReference type="GO" id="GO:0061542">
    <property type="term" value="F:3-demethylubiquinol 3-O-methyltransferase activity"/>
    <property type="evidence" value="ECO:0007669"/>
    <property type="project" value="UniProtKB-UniRule"/>
</dbReference>
<evidence type="ECO:0000256" key="2">
    <source>
        <dbReference type="ARBA" id="ARBA00022679"/>
    </source>
</evidence>
<name>A0A9P5TQC1_GYMJU</name>
<keyword evidence="3 5" id="KW-0831">Ubiquinone biosynthesis</keyword>
<feature type="binding site" evidence="5">
    <location>
        <position position="181"/>
    </location>
    <ligand>
        <name>Mg(2+)</name>
        <dbReference type="ChEBI" id="CHEBI:18420"/>
    </ligand>
</feature>
<sequence>MSSLIRLLSRHSSFRGSRLLHAASASTLSSGHPTSSVNQDEIAHFSKLSSEWWDERGEFSFLHQMNPVRMQFIRDKLLEIAQDENIELESDGADVLEGLDVLDVGCGGGLLSESLARMGANTLGIDASESNIKIASLHASADPRLSPSSSPNLSYQHTTAETLLPKPKRYDVVCSMEVIEHVDNPSAFLSTCAELVKPGGHLFLSTMSRTPLAYFLTILMAEDVLRKVSKGTHTYSKFIKPSELVQFFREHRSPLATNDDSLHLSSLSKPWISSPASSNSLPRLQAELRGLIYNPLQARWHLALETLGVL</sequence>
<dbReference type="CDD" id="cd02440">
    <property type="entry name" value="AdoMet_MTases"/>
    <property type="match status" value="1"/>
</dbReference>
<feature type="binding site" evidence="5">
    <location>
        <position position="105"/>
    </location>
    <ligand>
        <name>S-adenosyl-L-methionine</name>
        <dbReference type="ChEBI" id="CHEBI:59789"/>
    </ligand>
</feature>
<feature type="binding site" evidence="5">
    <location>
        <position position="69"/>
    </location>
    <ligand>
        <name>S-adenosyl-L-methionine</name>
        <dbReference type="ChEBI" id="CHEBI:59789"/>
    </ligand>
</feature>
<keyword evidence="2 5" id="KW-0808">Transferase</keyword>
<accession>A0A9P5TQC1</accession>
<feature type="binding site" evidence="5">
    <location>
        <position position="177"/>
    </location>
    <ligand>
        <name>Mg(2+)</name>
        <dbReference type="ChEBI" id="CHEBI:18420"/>
    </ligand>
</feature>
<comment type="catalytic activity">
    <reaction evidence="5">
        <text>a 3-demethylubiquinone + S-adenosyl-L-methionine = a ubiquinone + S-adenosyl-L-homocysteine</text>
        <dbReference type="Rhea" id="RHEA:81215"/>
        <dbReference type="Rhea" id="RHEA-COMP:9565"/>
        <dbReference type="Rhea" id="RHEA-COMP:19654"/>
        <dbReference type="ChEBI" id="CHEBI:16389"/>
        <dbReference type="ChEBI" id="CHEBI:57856"/>
        <dbReference type="ChEBI" id="CHEBI:59789"/>
        <dbReference type="ChEBI" id="CHEBI:231825"/>
    </reaction>
</comment>
<dbReference type="EC" id="2.1.1.114" evidence="5"/>
<dbReference type="OrthoDB" id="3265906at2759"/>
<comment type="catalytic activity">
    <reaction evidence="5">
        <text>a 3,4-dihydroxy-5-(all-trans-polyprenyl)benzoate + S-adenosyl-L-methionine = a 4-hydroxy-3-methoxy-5-(all-trans-polyprenyl)benzoate + S-adenosyl-L-homocysteine + H(+)</text>
        <dbReference type="Rhea" id="RHEA:44452"/>
        <dbReference type="Rhea" id="RHEA-COMP:10930"/>
        <dbReference type="Rhea" id="RHEA-COMP:10931"/>
        <dbReference type="ChEBI" id="CHEBI:15378"/>
        <dbReference type="ChEBI" id="CHEBI:57856"/>
        <dbReference type="ChEBI" id="CHEBI:59789"/>
        <dbReference type="ChEBI" id="CHEBI:64694"/>
        <dbReference type="ChEBI" id="CHEBI:84443"/>
        <dbReference type="EC" id="2.1.1.114"/>
    </reaction>
</comment>
<dbReference type="NCBIfam" id="TIGR01983">
    <property type="entry name" value="UbiG"/>
    <property type="match status" value="1"/>
</dbReference>
<keyword evidence="5" id="KW-0472">Membrane</keyword>
<feature type="binding site" evidence="5">
    <location>
        <position position="180"/>
    </location>
    <ligand>
        <name>Mg(2+)</name>
        <dbReference type="ChEBI" id="CHEBI:18420"/>
    </ligand>
</feature>
<dbReference type="AlphaFoldDB" id="A0A9P5TQC1"/>
<dbReference type="SUPFAM" id="SSF53335">
    <property type="entry name" value="S-adenosyl-L-methionine-dependent methyltransferases"/>
    <property type="match status" value="1"/>
</dbReference>
<evidence type="ECO:0000256" key="5">
    <source>
        <dbReference type="HAMAP-Rule" id="MF_03190"/>
    </source>
</evidence>
<keyword evidence="5" id="KW-0460">Magnesium</keyword>
<dbReference type="Pfam" id="PF13489">
    <property type="entry name" value="Methyltransf_23"/>
    <property type="match status" value="1"/>
</dbReference>
<dbReference type="GO" id="GO:0032259">
    <property type="term" value="P:methylation"/>
    <property type="evidence" value="ECO:0007669"/>
    <property type="project" value="UniProtKB-KW"/>
</dbReference>
<comment type="subcellular location">
    <subcellularLocation>
        <location evidence="5">Mitochondrion inner membrane</location>
        <topology evidence="5">Peripheral membrane protein</topology>
        <orientation evidence="5">Matrix side</orientation>
    </subcellularLocation>
</comment>
<evidence type="ECO:0000256" key="4">
    <source>
        <dbReference type="ARBA" id="ARBA00022691"/>
    </source>
</evidence>
<keyword evidence="5" id="KW-0496">Mitochondrion</keyword>
<dbReference type="PANTHER" id="PTHR43464">
    <property type="entry name" value="METHYLTRANSFERASE"/>
    <property type="match status" value="1"/>
</dbReference>
<protein>
    <recommendedName>
        <fullName evidence="5">Ubiquinone biosynthesis O-methyltransferase, mitochondrial</fullName>
    </recommendedName>
    <alternativeName>
        <fullName evidence="5">3-demethylubiquinol 3-O-methyltransferase</fullName>
        <ecNumber evidence="5">2.1.1.64</ecNumber>
    </alternativeName>
    <alternativeName>
        <fullName evidence="5">3-demethylubiquinone 3-O-methyltransferase</fullName>
        <ecNumber evidence="5">2.1.1.-</ecNumber>
    </alternativeName>
    <alternativeName>
        <fullName evidence="5">Polyprenyldihydroxybenzoate methyltransferase</fullName>
        <ecNumber evidence="5">2.1.1.114</ecNumber>
    </alternativeName>
</protein>
<evidence type="ECO:0000313" key="7">
    <source>
        <dbReference type="Proteomes" id="UP000724874"/>
    </source>
</evidence>
<gene>
    <name evidence="5" type="primary">COQ3</name>
    <name evidence="6" type="ORF">CPB84DRAFT_1770559</name>
</gene>
<dbReference type="Gene3D" id="3.40.50.150">
    <property type="entry name" value="Vaccinia Virus protein VP39"/>
    <property type="match status" value="1"/>
</dbReference>
<dbReference type="PANTHER" id="PTHR43464:SF19">
    <property type="entry name" value="UBIQUINONE BIOSYNTHESIS O-METHYLTRANSFERASE, MITOCHONDRIAL"/>
    <property type="match status" value="1"/>
</dbReference>
<feature type="binding site" evidence="5">
    <location>
        <position position="176"/>
    </location>
    <ligand>
        <name>S-adenosyl-L-methionine</name>
        <dbReference type="ChEBI" id="CHEBI:59789"/>
    </ligand>
</feature>
<comment type="cofactor">
    <cofactor evidence="5">
        <name>Mg(2+)</name>
        <dbReference type="ChEBI" id="CHEBI:18420"/>
    </cofactor>
</comment>
<comment type="catalytic activity">
    <reaction evidence="5">
        <text>a 3-demethylubiquinol + S-adenosyl-L-methionine = a ubiquinol + S-adenosyl-L-homocysteine + H(+)</text>
        <dbReference type="Rhea" id="RHEA:44380"/>
        <dbReference type="Rhea" id="RHEA-COMP:9566"/>
        <dbReference type="Rhea" id="RHEA-COMP:10914"/>
        <dbReference type="ChEBI" id="CHEBI:15378"/>
        <dbReference type="ChEBI" id="CHEBI:17976"/>
        <dbReference type="ChEBI" id="CHEBI:57856"/>
        <dbReference type="ChEBI" id="CHEBI:59789"/>
        <dbReference type="ChEBI" id="CHEBI:84422"/>
        <dbReference type="EC" id="2.1.1.64"/>
    </reaction>
</comment>
<evidence type="ECO:0000313" key="6">
    <source>
        <dbReference type="EMBL" id="KAF8906317.1"/>
    </source>
</evidence>
<evidence type="ECO:0000256" key="1">
    <source>
        <dbReference type="ARBA" id="ARBA00022603"/>
    </source>
</evidence>
<evidence type="ECO:0000256" key="3">
    <source>
        <dbReference type="ARBA" id="ARBA00022688"/>
    </source>
</evidence>
<keyword evidence="5" id="KW-0479">Metal-binding</keyword>
<comment type="pathway">
    <text evidence="5">Cofactor biosynthesis; ubiquinone biosynthesis.</text>
</comment>
<dbReference type="InterPro" id="IPR010233">
    <property type="entry name" value="UbiG_MeTrfase"/>
</dbReference>
<keyword evidence="4 5" id="KW-0949">S-adenosyl-L-methionine</keyword>
<dbReference type="InterPro" id="IPR029063">
    <property type="entry name" value="SAM-dependent_MTases_sf"/>
</dbReference>
<dbReference type="EMBL" id="JADNYJ010000019">
    <property type="protein sequence ID" value="KAF8906317.1"/>
    <property type="molecule type" value="Genomic_DNA"/>
</dbReference>
<dbReference type="EC" id="2.1.1.64" evidence="5"/>
<dbReference type="GO" id="GO:0010420">
    <property type="term" value="F:polyprenyldihydroxybenzoate methyltransferase activity"/>
    <property type="evidence" value="ECO:0007669"/>
    <property type="project" value="UniProtKB-UniRule"/>
</dbReference>
<feature type="binding site" evidence="5">
    <location>
        <position position="126"/>
    </location>
    <ligand>
        <name>S-adenosyl-L-methionine</name>
        <dbReference type="ChEBI" id="CHEBI:59789"/>
    </ligand>
</feature>
<comment type="similarity">
    <text evidence="5">Belongs to the class I-like SAM-binding methyltransferase superfamily. UbiG/COQ3 family.</text>
</comment>
<keyword evidence="7" id="KW-1185">Reference proteome</keyword>
<dbReference type="HAMAP" id="MF_00472">
    <property type="entry name" value="UbiG"/>
    <property type="match status" value="1"/>
</dbReference>
<keyword evidence="1 5" id="KW-0489">Methyltransferase</keyword>
<keyword evidence="5" id="KW-0999">Mitochondrion inner membrane</keyword>
<dbReference type="Proteomes" id="UP000724874">
    <property type="component" value="Unassembled WGS sequence"/>
</dbReference>
<comment type="function">
    <text evidence="5">O-methyltransferase required for two non-consecutive steps during ubiquinone biosynthesis. Catalyzes the 2 O-methylation of 3,4-dihydroxy-5-(all-trans-polyprenyl)benzoic acid into 4-hydroxy-3-methoxy-5-(all-trans-polyprenyl)benzoic acid. Also catalyzes the last step of ubiquinone biosynthesis by mediating methylation of 3-demethylubiquinone into ubiquinone. Also able to mediate the methylation of 3-demethylubiquinol into ubiquinol.</text>
</comment>
<dbReference type="GO" id="GO:0031314">
    <property type="term" value="C:extrinsic component of mitochondrial inner membrane"/>
    <property type="evidence" value="ECO:0007669"/>
    <property type="project" value="UniProtKB-UniRule"/>
</dbReference>
<dbReference type="GO" id="GO:0046872">
    <property type="term" value="F:metal ion binding"/>
    <property type="evidence" value="ECO:0007669"/>
    <property type="project" value="UniProtKB-KW"/>
</dbReference>
<proteinExistence type="inferred from homology"/>
<dbReference type="EC" id="2.1.1.-" evidence="5"/>
<reference evidence="6" key="1">
    <citation type="submission" date="2020-11" db="EMBL/GenBank/DDBJ databases">
        <authorList>
            <consortium name="DOE Joint Genome Institute"/>
            <person name="Ahrendt S."/>
            <person name="Riley R."/>
            <person name="Andreopoulos W."/>
            <person name="LaButti K."/>
            <person name="Pangilinan J."/>
            <person name="Ruiz-duenas F.J."/>
            <person name="Barrasa J.M."/>
            <person name="Sanchez-Garcia M."/>
            <person name="Camarero S."/>
            <person name="Miyauchi S."/>
            <person name="Serrano A."/>
            <person name="Linde D."/>
            <person name="Babiker R."/>
            <person name="Drula E."/>
            <person name="Ayuso-Fernandez I."/>
            <person name="Pacheco R."/>
            <person name="Padilla G."/>
            <person name="Ferreira P."/>
            <person name="Barriuso J."/>
            <person name="Kellner H."/>
            <person name="Castanera R."/>
            <person name="Alfaro M."/>
            <person name="Ramirez L."/>
            <person name="Pisabarro A.G."/>
            <person name="Kuo A."/>
            <person name="Tritt A."/>
            <person name="Lipzen A."/>
            <person name="He G."/>
            <person name="Yan M."/>
            <person name="Ng V."/>
            <person name="Cullen D."/>
            <person name="Martin F."/>
            <person name="Rosso M.-N."/>
            <person name="Henrissat B."/>
            <person name="Hibbett D."/>
            <person name="Martinez A.T."/>
            <person name="Grigoriev I.V."/>
        </authorList>
    </citation>
    <scope>NUCLEOTIDE SEQUENCE</scope>
    <source>
        <strain evidence="6">AH 44721</strain>
    </source>
</reference>
<organism evidence="6 7">
    <name type="scientific">Gymnopilus junonius</name>
    <name type="common">Spectacular rustgill mushroom</name>
    <name type="synonym">Gymnopilus spectabilis subsp. junonius</name>
    <dbReference type="NCBI Taxonomy" id="109634"/>
    <lineage>
        <taxon>Eukaryota</taxon>
        <taxon>Fungi</taxon>
        <taxon>Dikarya</taxon>
        <taxon>Basidiomycota</taxon>
        <taxon>Agaricomycotina</taxon>
        <taxon>Agaricomycetes</taxon>
        <taxon>Agaricomycetidae</taxon>
        <taxon>Agaricales</taxon>
        <taxon>Agaricineae</taxon>
        <taxon>Hymenogastraceae</taxon>
        <taxon>Gymnopilus</taxon>
    </lineage>
</organism>